<dbReference type="InterPro" id="IPR009078">
    <property type="entry name" value="Ferritin-like_SF"/>
</dbReference>
<name>A0A518BKG7_9BACT</name>
<organism evidence="2 3">
    <name type="scientific">Engelhardtia mirabilis</name>
    <dbReference type="NCBI Taxonomy" id="2528011"/>
    <lineage>
        <taxon>Bacteria</taxon>
        <taxon>Pseudomonadati</taxon>
        <taxon>Planctomycetota</taxon>
        <taxon>Planctomycetia</taxon>
        <taxon>Planctomycetia incertae sedis</taxon>
        <taxon>Engelhardtia</taxon>
    </lineage>
</organism>
<reference evidence="2 3" key="1">
    <citation type="submission" date="2019-02" db="EMBL/GenBank/DDBJ databases">
        <title>Deep-cultivation of Planctomycetes and their phenomic and genomic characterization uncovers novel biology.</title>
        <authorList>
            <person name="Wiegand S."/>
            <person name="Jogler M."/>
            <person name="Boedeker C."/>
            <person name="Pinto D."/>
            <person name="Vollmers J."/>
            <person name="Rivas-Marin E."/>
            <person name="Kohn T."/>
            <person name="Peeters S.H."/>
            <person name="Heuer A."/>
            <person name="Rast P."/>
            <person name="Oberbeckmann S."/>
            <person name="Bunk B."/>
            <person name="Jeske O."/>
            <person name="Meyerdierks A."/>
            <person name="Storesund J.E."/>
            <person name="Kallscheuer N."/>
            <person name="Luecker S."/>
            <person name="Lage O.M."/>
            <person name="Pohl T."/>
            <person name="Merkel B.J."/>
            <person name="Hornburger P."/>
            <person name="Mueller R.-W."/>
            <person name="Bruemmer F."/>
            <person name="Labrenz M."/>
            <person name="Spormann A.M."/>
            <person name="Op den Camp H."/>
            <person name="Overmann J."/>
            <person name="Amann R."/>
            <person name="Jetten M.S.M."/>
            <person name="Mascher T."/>
            <person name="Medema M.H."/>
            <person name="Devos D.P."/>
            <person name="Kaster A.-K."/>
            <person name="Ovreas L."/>
            <person name="Rohde M."/>
            <person name="Galperin M.Y."/>
            <person name="Jogler C."/>
        </authorList>
    </citation>
    <scope>NUCLEOTIDE SEQUENCE [LARGE SCALE GENOMIC DNA]</scope>
    <source>
        <strain evidence="2 3">Pla133</strain>
    </source>
</reference>
<dbReference type="CDD" id="cd00657">
    <property type="entry name" value="Ferritin_like"/>
    <property type="match status" value="1"/>
</dbReference>
<dbReference type="Gene3D" id="1.20.1260.10">
    <property type="match status" value="1"/>
</dbReference>
<keyword evidence="1" id="KW-1133">Transmembrane helix</keyword>
<dbReference type="AlphaFoldDB" id="A0A518BKG7"/>
<keyword evidence="3" id="KW-1185">Reference proteome</keyword>
<dbReference type="Proteomes" id="UP000316921">
    <property type="component" value="Chromosome"/>
</dbReference>
<sequence>MLSLLEKRRYRAVWSDPARKLRTLESFAETEADGGHDLEVAARRVQDGDLREHLLRHARDERRHADMFLEAAERHRQRTGLGARGADEADRAYDLSRGRKDEVDAHGFFKAGLIDELGEVSYIAMVHVAEQKAAKIFALHRSLVDDDPELAAAFDQILKDEKYHCAYTEKFLDKWRGVGREKEVNAGLKSARSSRFIGAWRRLGLRSGSRFSQFMLFVMYWTVLLPFGALARLGKPKPAVRELSQSNARERLSSQY</sequence>
<evidence type="ECO:0000313" key="3">
    <source>
        <dbReference type="Proteomes" id="UP000316921"/>
    </source>
</evidence>
<evidence type="ECO:0000313" key="2">
    <source>
        <dbReference type="EMBL" id="QDU67477.1"/>
    </source>
</evidence>
<dbReference type="InterPro" id="IPR012347">
    <property type="entry name" value="Ferritin-like"/>
</dbReference>
<dbReference type="EMBL" id="CP036287">
    <property type="protein sequence ID" value="QDU67477.1"/>
    <property type="molecule type" value="Genomic_DNA"/>
</dbReference>
<dbReference type="RefSeq" id="WP_145065696.1">
    <property type="nucleotide sequence ID" value="NZ_CP036287.1"/>
</dbReference>
<keyword evidence="1" id="KW-0472">Membrane</keyword>
<protein>
    <submittedName>
        <fullName evidence="2">Uncharacterized protein</fullName>
    </submittedName>
</protein>
<gene>
    <name evidence="2" type="ORF">Pla133_25600</name>
</gene>
<evidence type="ECO:0000256" key="1">
    <source>
        <dbReference type="SAM" id="Phobius"/>
    </source>
</evidence>
<keyword evidence="1" id="KW-0812">Transmembrane</keyword>
<dbReference type="KEGG" id="pbap:Pla133_25600"/>
<feature type="transmembrane region" description="Helical" evidence="1">
    <location>
        <begin position="211"/>
        <end position="231"/>
    </location>
</feature>
<dbReference type="SUPFAM" id="SSF47240">
    <property type="entry name" value="Ferritin-like"/>
    <property type="match status" value="1"/>
</dbReference>
<proteinExistence type="predicted"/>
<accession>A0A518BKG7</accession>